<protein>
    <recommendedName>
        <fullName evidence="3">AB hydrolase-1 domain-containing protein</fullName>
    </recommendedName>
</protein>
<evidence type="ECO:0000256" key="1">
    <source>
        <dbReference type="ARBA" id="ARBA00008645"/>
    </source>
</evidence>
<evidence type="ECO:0000259" key="3">
    <source>
        <dbReference type="Pfam" id="PF00561"/>
    </source>
</evidence>
<dbReference type="OMA" id="KIDRCMY"/>
<dbReference type="Gene3D" id="3.40.50.1820">
    <property type="entry name" value="alpha/beta hydrolase"/>
    <property type="match status" value="1"/>
</dbReference>
<keyword evidence="2" id="KW-0378">Hydrolase</keyword>
<evidence type="ECO:0000256" key="2">
    <source>
        <dbReference type="ARBA" id="ARBA00022801"/>
    </source>
</evidence>
<organism evidence="4">
    <name type="scientific">Picea sitchensis</name>
    <name type="common">Sitka spruce</name>
    <name type="synonym">Pinus sitchensis</name>
    <dbReference type="NCBI Taxonomy" id="3332"/>
    <lineage>
        <taxon>Eukaryota</taxon>
        <taxon>Viridiplantae</taxon>
        <taxon>Streptophyta</taxon>
        <taxon>Embryophyta</taxon>
        <taxon>Tracheophyta</taxon>
        <taxon>Spermatophyta</taxon>
        <taxon>Pinopsida</taxon>
        <taxon>Pinidae</taxon>
        <taxon>Conifers I</taxon>
        <taxon>Pinales</taxon>
        <taxon>Pinaceae</taxon>
        <taxon>Picea</taxon>
    </lineage>
</organism>
<dbReference type="MEROPS" id="S33.A18"/>
<name>A9NSF2_PICSI</name>
<dbReference type="SMR" id="A9NSF2"/>
<dbReference type="ESTHER" id="picsi-a9nsf2">
    <property type="family name" value="RsbQ-like"/>
</dbReference>
<dbReference type="InterPro" id="IPR029058">
    <property type="entry name" value="AB_hydrolase_fold"/>
</dbReference>
<evidence type="ECO:0000313" key="4">
    <source>
        <dbReference type="EMBL" id="ABK23563.1"/>
    </source>
</evidence>
<dbReference type="FunFam" id="3.40.50.1820:FF:000042">
    <property type="entry name" value="probable strigolactone esterase DAD2"/>
    <property type="match status" value="1"/>
</dbReference>
<dbReference type="PANTHER" id="PTHR43039">
    <property type="entry name" value="ESTERASE-RELATED"/>
    <property type="match status" value="1"/>
</dbReference>
<dbReference type="SUPFAM" id="SSF53474">
    <property type="entry name" value="alpha/beta-Hydrolases"/>
    <property type="match status" value="1"/>
</dbReference>
<proteinExistence type="evidence at transcript level"/>
<reference evidence="4" key="1">
    <citation type="journal article" date="2008" name="BMC Genomics">
        <title>A conifer genomics resource of 200,000 spruce (Picea spp.) ESTs and 6,464 high-quality, sequence-finished full-length cDNAs for Sitka spruce (Picea sitchensis).</title>
        <authorList>
            <person name="Ralph S.G."/>
            <person name="Chun H.J."/>
            <person name="Kolosova N."/>
            <person name="Cooper D."/>
            <person name="Oddy C."/>
            <person name="Ritland C.E."/>
            <person name="Kirkpatrick R."/>
            <person name="Moore R."/>
            <person name="Barber S."/>
            <person name="Holt R.A."/>
            <person name="Jones S.J."/>
            <person name="Marra M.A."/>
            <person name="Douglas C.J."/>
            <person name="Ritland K."/>
            <person name="Bohlmann J."/>
        </authorList>
    </citation>
    <scope>NUCLEOTIDE SEQUENCE</scope>
    <source>
        <tissue evidence="4">Green portion of the leader tissue</tissue>
    </source>
</reference>
<dbReference type="InterPro" id="IPR000073">
    <property type="entry name" value="AB_hydrolase_1"/>
</dbReference>
<comment type="similarity">
    <text evidence="1">Belongs to the AB hydrolase superfamily.</text>
</comment>
<dbReference type="Pfam" id="PF00561">
    <property type="entry name" value="Abhydrolase_1"/>
    <property type="match status" value="1"/>
</dbReference>
<dbReference type="GO" id="GO:0016787">
    <property type="term" value="F:hydrolase activity"/>
    <property type="evidence" value="ECO:0007669"/>
    <property type="project" value="UniProtKB-KW"/>
</dbReference>
<feature type="domain" description="AB hydrolase-1" evidence="3">
    <location>
        <begin position="24"/>
        <end position="149"/>
    </location>
</feature>
<sequence>MVKLDSGRLLEVLNVRVTGSGERVVVLSHGFGGDQSMWKDILPYLVPDFKVIVFDLVFAGSVDPKHFDFDQSSNSLAAYADDILAILEELKIDRCMYVGHSVSGMLGCLASIKRPELFERLILLGASPRYLNDESYEGGSERGEIDGILSTIKSNYSAWVSGFVPLLIGVDQPSIVDDLSRKWLSIKPEIAFPVAKSIFECDLRSILTDVKTPCSIIQTRKDVVVPSSVPYYMQRNLGGENNSVHILDIDGHLPQLTSTHLLAKLLTQLLAGS</sequence>
<accession>A9NSF2</accession>
<dbReference type="AlphaFoldDB" id="A9NSF2"/>
<dbReference type="EMBL" id="EF084241">
    <property type="protein sequence ID" value="ABK23563.1"/>
    <property type="molecule type" value="mRNA"/>
</dbReference>